<sequence>MRRPTARLLTGTALAVASLGLTAAGATAAYAGNDWDSDRSRDSDHSRDGHSRDGRSWDSDHSRDSGGRSWDSERLELSPRTARPGTTVTVSTRACGHDGHGRGDARDLRAGEFRLDPRGHKEIATGQFWVPDDVRPGTHSVHVQCDNGRQAHGELYVEHGGPRGHVRTGVGGSVAPDTPQIAAGAAVLAGAAAGGTWLLRRRASGAQGS</sequence>
<evidence type="ECO:0000256" key="1">
    <source>
        <dbReference type="SAM" id="MobiDB-lite"/>
    </source>
</evidence>
<accession>A0A345HM01</accession>
<dbReference type="EMBL" id="CP031194">
    <property type="protein sequence ID" value="AXG77725.1"/>
    <property type="molecule type" value="Genomic_DNA"/>
</dbReference>
<keyword evidence="2" id="KW-0732">Signal</keyword>
<protein>
    <recommendedName>
        <fullName evidence="5">LPXTG cell wall anchor domain-containing protein</fullName>
    </recommendedName>
</protein>
<evidence type="ECO:0000313" key="4">
    <source>
        <dbReference type="Proteomes" id="UP000253868"/>
    </source>
</evidence>
<feature type="compositionally biased region" description="Basic and acidic residues" evidence="1">
    <location>
        <begin position="95"/>
        <end position="106"/>
    </location>
</feature>
<gene>
    <name evidence="3" type="ORF">DVK44_08480</name>
</gene>
<feature type="compositionally biased region" description="Basic and acidic residues" evidence="1">
    <location>
        <begin position="36"/>
        <end position="77"/>
    </location>
</feature>
<dbReference type="RefSeq" id="WP_114659092.1">
    <property type="nucleotide sequence ID" value="NZ_CP031194.1"/>
</dbReference>
<reference evidence="4" key="1">
    <citation type="submission" date="2018-07" db="EMBL/GenBank/DDBJ databases">
        <authorList>
            <person name="Zhao J."/>
        </authorList>
    </citation>
    <scope>NUCLEOTIDE SEQUENCE [LARGE SCALE GENOMIC DNA]</scope>
    <source>
        <strain evidence="4">GSSD-12</strain>
    </source>
</reference>
<proteinExistence type="predicted"/>
<keyword evidence="4" id="KW-1185">Reference proteome</keyword>
<dbReference type="Proteomes" id="UP000253868">
    <property type="component" value="Chromosome"/>
</dbReference>
<feature type="chain" id="PRO_5016947027" description="LPXTG cell wall anchor domain-containing protein" evidence="2">
    <location>
        <begin position="29"/>
        <end position="209"/>
    </location>
</feature>
<evidence type="ECO:0000256" key="2">
    <source>
        <dbReference type="SAM" id="SignalP"/>
    </source>
</evidence>
<organism evidence="3 4">
    <name type="scientific">Streptomyces paludis</name>
    <dbReference type="NCBI Taxonomy" id="2282738"/>
    <lineage>
        <taxon>Bacteria</taxon>
        <taxon>Bacillati</taxon>
        <taxon>Actinomycetota</taxon>
        <taxon>Actinomycetes</taxon>
        <taxon>Kitasatosporales</taxon>
        <taxon>Streptomycetaceae</taxon>
        <taxon>Streptomyces</taxon>
    </lineage>
</organism>
<dbReference type="OrthoDB" id="4246416at2"/>
<name>A0A345HM01_9ACTN</name>
<dbReference type="AlphaFoldDB" id="A0A345HM01"/>
<feature type="signal peptide" evidence="2">
    <location>
        <begin position="1"/>
        <end position="28"/>
    </location>
</feature>
<feature type="region of interest" description="Disordered" evidence="1">
    <location>
        <begin position="29"/>
        <end position="106"/>
    </location>
</feature>
<evidence type="ECO:0008006" key="5">
    <source>
        <dbReference type="Google" id="ProtNLM"/>
    </source>
</evidence>
<evidence type="ECO:0000313" key="3">
    <source>
        <dbReference type="EMBL" id="AXG77725.1"/>
    </source>
</evidence>
<dbReference type="KEGG" id="spad:DVK44_08480"/>